<dbReference type="EMBL" id="JACHFY010000068">
    <property type="protein sequence ID" value="MBB5255298.1"/>
    <property type="molecule type" value="Genomic_DNA"/>
</dbReference>
<name>A0A7J9RWB1_SULOH</name>
<evidence type="ECO:0000256" key="1">
    <source>
        <dbReference type="SAM" id="Phobius"/>
    </source>
</evidence>
<protein>
    <submittedName>
        <fullName evidence="2">Uncharacterized protein</fullName>
    </submittedName>
</protein>
<keyword evidence="1" id="KW-0472">Membrane</keyword>
<evidence type="ECO:0000313" key="3">
    <source>
        <dbReference type="Proteomes" id="UP000582213"/>
    </source>
</evidence>
<dbReference type="RefSeq" id="WP_184651108.1">
    <property type="nucleotide sequence ID" value="NZ_JACHFY010000068.1"/>
</dbReference>
<accession>A0A7J9RWB1</accession>
<gene>
    <name evidence="2" type="ORF">HNQ62_003073</name>
</gene>
<feature type="transmembrane region" description="Helical" evidence="1">
    <location>
        <begin position="6"/>
        <end position="23"/>
    </location>
</feature>
<organism evidence="2 3">
    <name type="scientific">Sulfurisphaera ohwakuensis</name>
    <dbReference type="NCBI Taxonomy" id="69656"/>
    <lineage>
        <taxon>Archaea</taxon>
        <taxon>Thermoproteota</taxon>
        <taxon>Thermoprotei</taxon>
        <taxon>Sulfolobales</taxon>
        <taxon>Sulfolobaceae</taxon>
        <taxon>Sulfurisphaera</taxon>
    </lineage>
</organism>
<evidence type="ECO:0000313" key="2">
    <source>
        <dbReference type="EMBL" id="MBB5255298.1"/>
    </source>
</evidence>
<proteinExistence type="predicted"/>
<reference evidence="2 3" key="1">
    <citation type="submission" date="2020-08" db="EMBL/GenBank/DDBJ databases">
        <title>Genomic Encyclopedia of Type Strains, Phase IV (KMG-IV): sequencing the most valuable type-strain genomes for metagenomic binning, comparative biology and taxonomic classification.</title>
        <authorList>
            <person name="Goeker M."/>
        </authorList>
    </citation>
    <scope>NUCLEOTIDE SEQUENCE [LARGE SCALE GENOMIC DNA]</scope>
    <source>
        <strain evidence="2 3">DSM 12421</strain>
    </source>
</reference>
<comment type="caution">
    <text evidence="2">The sequence shown here is derived from an EMBL/GenBank/DDBJ whole genome shotgun (WGS) entry which is preliminary data.</text>
</comment>
<dbReference type="Proteomes" id="UP000582213">
    <property type="component" value="Unassembled WGS sequence"/>
</dbReference>
<sequence length="80" mass="9399">MNNIKLPILLIPWLFISSLIEFYIGMSAIMENLSVGYFTVLLIFLEFYGMLYFAQRKSLYLGIVYIVILAFIEILVYDKM</sequence>
<feature type="transmembrane region" description="Helical" evidence="1">
    <location>
        <begin position="59"/>
        <end position="77"/>
    </location>
</feature>
<keyword evidence="1" id="KW-0812">Transmembrane</keyword>
<dbReference type="AlphaFoldDB" id="A0A7J9RWB1"/>
<keyword evidence="1" id="KW-1133">Transmembrane helix</keyword>
<feature type="transmembrane region" description="Helical" evidence="1">
    <location>
        <begin position="35"/>
        <end position="53"/>
    </location>
</feature>